<protein>
    <submittedName>
        <fullName evidence="1">Uncharacterized protein</fullName>
    </submittedName>
</protein>
<organism evidence="1 2">
    <name type="scientific">Clathrospora elynae</name>
    <dbReference type="NCBI Taxonomy" id="706981"/>
    <lineage>
        <taxon>Eukaryota</taxon>
        <taxon>Fungi</taxon>
        <taxon>Dikarya</taxon>
        <taxon>Ascomycota</taxon>
        <taxon>Pezizomycotina</taxon>
        <taxon>Dothideomycetes</taxon>
        <taxon>Pleosporomycetidae</taxon>
        <taxon>Pleosporales</taxon>
        <taxon>Diademaceae</taxon>
        <taxon>Clathrospora</taxon>
    </lineage>
</organism>
<proteinExistence type="predicted"/>
<dbReference type="EMBL" id="ML976047">
    <property type="protein sequence ID" value="KAF1941461.1"/>
    <property type="molecule type" value="Genomic_DNA"/>
</dbReference>
<evidence type="ECO:0000313" key="2">
    <source>
        <dbReference type="Proteomes" id="UP000800038"/>
    </source>
</evidence>
<name>A0A6A5SLF9_9PLEO</name>
<sequence>MLPRARVRKTLSKNLPLTVLWSVCLPSLLFLGHTSWSNQQANSTIEMCAASSTLHEHIMESALGFYPYYTSQQKSKIYRLNGDVQASCG</sequence>
<dbReference type="AlphaFoldDB" id="A0A6A5SLF9"/>
<evidence type="ECO:0000313" key="1">
    <source>
        <dbReference type="EMBL" id="KAF1941461.1"/>
    </source>
</evidence>
<keyword evidence="2" id="KW-1185">Reference proteome</keyword>
<gene>
    <name evidence="1" type="ORF">EJ02DRAFT_202722</name>
</gene>
<dbReference type="Proteomes" id="UP000800038">
    <property type="component" value="Unassembled WGS sequence"/>
</dbReference>
<accession>A0A6A5SLF9</accession>
<reference evidence="1" key="1">
    <citation type="journal article" date="2020" name="Stud. Mycol.">
        <title>101 Dothideomycetes genomes: a test case for predicting lifestyles and emergence of pathogens.</title>
        <authorList>
            <person name="Haridas S."/>
            <person name="Albert R."/>
            <person name="Binder M."/>
            <person name="Bloem J."/>
            <person name="Labutti K."/>
            <person name="Salamov A."/>
            <person name="Andreopoulos B."/>
            <person name="Baker S."/>
            <person name="Barry K."/>
            <person name="Bills G."/>
            <person name="Bluhm B."/>
            <person name="Cannon C."/>
            <person name="Castanera R."/>
            <person name="Culley D."/>
            <person name="Daum C."/>
            <person name="Ezra D."/>
            <person name="Gonzalez J."/>
            <person name="Henrissat B."/>
            <person name="Kuo A."/>
            <person name="Liang C."/>
            <person name="Lipzen A."/>
            <person name="Lutzoni F."/>
            <person name="Magnuson J."/>
            <person name="Mondo S."/>
            <person name="Nolan M."/>
            <person name="Ohm R."/>
            <person name="Pangilinan J."/>
            <person name="Park H.-J."/>
            <person name="Ramirez L."/>
            <person name="Alfaro M."/>
            <person name="Sun H."/>
            <person name="Tritt A."/>
            <person name="Yoshinaga Y."/>
            <person name="Zwiers L.-H."/>
            <person name="Turgeon B."/>
            <person name="Goodwin S."/>
            <person name="Spatafora J."/>
            <person name="Crous P."/>
            <person name="Grigoriev I."/>
        </authorList>
    </citation>
    <scope>NUCLEOTIDE SEQUENCE</scope>
    <source>
        <strain evidence="1">CBS 161.51</strain>
    </source>
</reference>